<dbReference type="EMBL" id="HBHJ01019598">
    <property type="protein sequence ID" value="CAD9694915.1"/>
    <property type="molecule type" value="Transcribed_RNA"/>
</dbReference>
<evidence type="ECO:0000256" key="2">
    <source>
        <dbReference type="ARBA" id="ARBA00022840"/>
    </source>
</evidence>
<keyword evidence="5" id="KW-0175">Coiled coil</keyword>
<dbReference type="Pfam" id="PF00225">
    <property type="entry name" value="Kinesin"/>
    <property type="match status" value="1"/>
</dbReference>
<evidence type="ECO:0000256" key="4">
    <source>
        <dbReference type="RuleBase" id="RU000394"/>
    </source>
</evidence>
<dbReference type="InterPro" id="IPR019821">
    <property type="entry name" value="Kinesin_motor_CS"/>
</dbReference>
<dbReference type="PANTHER" id="PTHR47972:SF28">
    <property type="entry name" value="KINESIN-LIKE PROTEIN KLP-3"/>
    <property type="match status" value="1"/>
</dbReference>
<evidence type="ECO:0000256" key="5">
    <source>
        <dbReference type="SAM" id="Coils"/>
    </source>
</evidence>
<accession>A0A7S2SB52</accession>
<evidence type="ECO:0000256" key="3">
    <source>
        <dbReference type="PROSITE-ProRule" id="PRU00283"/>
    </source>
</evidence>
<dbReference type="PROSITE" id="PS50067">
    <property type="entry name" value="KINESIN_MOTOR_2"/>
    <property type="match status" value="1"/>
</dbReference>
<gene>
    <name evidence="8" type="ORF">RMAR1173_LOCUS12969</name>
</gene>
<keyword evidence="3 4" id="KW-0505">Motor protein</keyword>
<dbReference type="SMART" id="SM00129">
    <property type="entry name" value="KISc"/>
    <property type="match status" value="1"/>
</dbReference>
<dbReference type="InterPro" id="IPR001752">
    <property type="entry name" value="Kinesin_motor_dom"/>
</dbReference>
<feature type="region of interest" description="Disordered" evidence="6">
    <location>
        <begin position="34"/>
        <end position="58"/>
    </location>
</feature>
<sequence length="853" mass="93633">MADNQALLETLLSDGKAPPQVDVKYWFNAQNDGRAASVGTPTKAKARTNKHKSGGGRRKVEAQLRENFQRRLEEAMTIAEVEKRLAIEQAHKEAAAQAEVERNRAFQEILINMEATKKRFMDSVTSEYANREAAAVEKAVQQTKAGLEAQYTAAKTVAISEAVAELEECHSQTLVAEREAFAREVKDLEEKLKTESAAVVRKELEDQLVQAQEQAKEERLRAVQEAETASREAAQAEIDKTVSSVLEASEAERQKAVEDALSRAEADKQQAVALVQTSAAAERDAAVQAMRMSKEQEAAVALEALRVDLAKERQTLETAAKEELEALRVTWEAKLKSSQEVAEAAKQEARQEMEQARELALETLRKETEEKVAVAQEETENFKALFYAEAAARKSIHNRLIELQGNIRVFCRVRPVLQVEEESGAGQKVVEFPGEDMITVTAAKGSARADGGGSGGALMTQRFEFDRTFAPGTSQENVFAAVEPLIVSVLDGYNVCIFAYGQTGSGKTFTMEGPPEDPGVNRRAITALFLKGQERSEMFATEIRMSMLEIYNEEIKDLLALPDAASDKKLEVRLNERGDGHDIPGLTKHQVTCSEEVDTLISTGSANRTVGKHNMNEHSSRSHLVLTLYTVSTAKKDGAIARAKLHLIDLAGSERVSKTDATGQRLKEAQNINKSLSALGDVIASLGKKASHVPFRNSKLTFLLQDSLTNNSKMQMFVNCSPAEYNASETLCSLNFAKRCRAVELGAAKKNTESAEVARLKKQMKSLQEDLFTMQQGDEDDSYSQAGGDTPPKERPARDYQRKGSRMDLRSKSIGPRSLPRVGSMPSARSRSPATRKGGPPASAKKALEKAEE</sequence>
<dbReference type="Gene3D" id="3.40.850.10">
    <property type="entry name" value="Kinesin motor domain"/>
    <property type="match status" value="1"/>
</dbReference>
<keyword evidence="4" id="KW-0493">Microtubule</keyword>
<feature type="compositionally biased region" description="Basic residues" evidence="6">
    <location>
        <begin position="44"/>
        <end position="57"/>
    </location>
</feature>
<name>A0A7S2SB52_9STRA</name>
<feature type="region of interest" description="Disordered" evidence="6">
    <location>
        <begin position="775"/>
        <end position="853"/>
    </location>
</feature>
<dbReference type="AlphaFoldDB" id="A0A7S2SB52"/>
<dbReference type="GO" id="GO:0007018">
    <property type="term" value="P:microtubule-based movement"/>
    <property type="evidence" value="ECO:0007669"/>
    <property type="project" value="InterPro"/>
</dbReference>
<dbReference type="GO" id="GO:0008017">
    <property type="term" value="F:microtubule binding"/>
    <property type="evidence" value="ECO:0007669"/>
    <property type="project" value="InterPro"/>
</dbReference>
<proteinExistence type="inferred from homology"/>
<feature type="binding site" evidence="3">
    <location>
        <begin position="501"/>
        <end position="508"/>
    </location>
    <ligand>
        <name>ATP</name>
        <dbReference type="ChEBI" id="CHEBI:30616"/>
    </ligand>
</feature>
<dbReference type="GO" id="GO:0003777">
    <property type="term" value="F:microtubule motor activity"/>
    <property type="evidence" value="ECO:0007669"/>
    <property type="project" value="InterPro"/>
</dbReference>
<dbReference type="PROSITE" id="PS00411">
    <property type="entry name" value="KINESIN_MOTOR_1"/>
    <property type="match status" value="1"/>
</dbReference>
<feature type="coiled-coil region" evidence="5">
    <location>
        <begin position="171"/>
        <end position="232"/>
    </location>
</feature>
<dbReference type="GO" id="GO:0005524">
    <property type="term" value="F:ATP binding"/>
    <property type="evidence" value="ECO:0007669"/>
    <property type="project" value="UniProtKB-UniRule"/>
</dbReference>
<dbReference type="PANTHER" id="PTHR47972">
    <property type="entry name" value="KINESIN-LIKE PROTEIN KLP-3"/>
    <property type="match status" value="1"/>
</dbReference>
<dbReference type="PRINTS" id="PR00380">
    <property type="entry name" value="KINESINHEAVY"/>
</dbReference>
<dbReference type="GO" id="GO:0005874">
    <property type="term" value="C:microtubule"/>
    <property type="evidence" value="ECO:0007669"/>
    <property type="project" value="UniProtKB-KW"/>
</dbReference>
<dbReference type="InterPro" id="IPR027417">
    <property type="entry name" value="P-loop_NTPase"/>
</dbReference>
<reference evidence="8" key="1">
    <citation type="submission" date="2021-01" db="EMBL/GenBank/DDBJ databases">
        <authorList>
            <person name="Corre E."/>
            <person name="Pelletier E."/>
            <person name="Niang G."/>
            <person name="Scheremetjew M."/>
            <person name="Finn R."/>
            <person name="Kale V."/>
            <person name="Holt S."/>
            <person name="Cochrane G."/>
            <person name="Meng A."/>
            <person name="Brown T."/>
            <person name="Cohen L."/>
        </authorList>
    </citation>
    <scope>NUCLEOTIDE SEQUENCE</scope>
    <source>
        <strain evidence="8">CCMP1243</strain>
    </source>
</reference>
<comment type="similarity">
    <text evidence="3 4">Belongs to the TRAFAC class myosin-kinesin ATPase superfamily. Kinesin family.</text>
</comment>
<feature type="compositionally biased region" description="Basic and acidic residues" evidence="6">
    <location>
        <begin position="791"/>
        <end position="811"/>
    </location>
</feature>
<keyword evidence="1 3" id="KW-0547">Nucleotide-binding</keyword>
<organism evidence="8">
    <name type="scientific">Rhizochromulina marina</name>
    <dbReference type="NCBI Taxonomy" id="1034831"/>
    <lineage>
        <taxon>Eukaryota</taxon>
        <taxon>Sar</taxon>
        <taxon>Stramenopiles</taxon>
        <taxon>Ochrophyta</taxon>
        <taxon>Dictyochophyceae</taxon>
        <taxon>Rhizochromulinales</taxon>
        <taxon>Rhizochromulina</taxon>
    </lineage>
</organism>
<protein>
    <recommendedName>
        <fullName evidence="4">Kinesin-like protein</fullName>
    </recommendedName>
</protein>
<evidence type="ECO:0000313" key="8">
    <source>
        <dbReference type="EMBL" id="CAD9694915.1"/>
    </source>
</evidence>
<evidence type="ECO:0000259" key="7">
    <source>
        <dbReference type="PROSITE" id="PS50067"/>
    </source>
</evidence>
<dbReference type="InterPro" id="IPR036961">
    <property type="entry name" value="Kinesin_motor_dom_sf"/>
</dbReference>
<keyword evidence="2 3" id="KW-0067">ATP-binding</keyword>
<feature type="domain" description="Kinesin motor" evidence="7">
    <location>
        <begin position="406"/>
        <end position="743"/>
    </location>
</feature>
<feature type="coiled-coil region" evidence="5">
    <location>
        <begin position="302"/>
        <end position="385"/>
    </location>
</feature>
<dbReference type="FunFam" id="3.40.850.10:FF:000113">
    <property type="entry name" value="Kinesin-like protein"/>
    <property type="match status" value="1"/>
</dbReference>
<evidence type="ECO:0000256" key="6">
    <source>
        <dbReference type="SAM" id="MobiDB-lite"/>
    </source>
</evidence>
<dbReference type="SUPFAM" id="SSF52540">
    <property type="entry name" value="P-loop containing nucleoside triphosphate hydrolases"/>
    <property type="match status" value="1"/>
</dbReference>
<evidence type="ECO:0000256" key="1">
    <source>
        <dbReference type="ARBA" id="ARBA00022741"/>
    </source>
</evidence>
<dbReference type="InterPro" id="IPR027640">
    <property type="entry name" value="Kinesin-like_fam"/>
</dbReference>